<evidence type="ECO:0000313" key="5">
    <source>
        <dbReference type="Proteomes" id="UP000252081"/>
    </source>
</evidence>
<dbReference type="Gene3D" id="3.55.50.30">
    <property type="match status" value="1"/>
</dbReference>
<dbReference type="FunFam" id="2.60.120.1440:FF:000001">
    <property type="entry name" value="Putative anti-sigma factor"/>
    <property type="match status" value="1"/>
</dbReference>
<dbReference type="PIRSF" id="PIRSF018266">
    <property type="entry name" value="FecR"/>
    <property type="match status" value="1"/>
</dbReference>
<name>A0A366KMD7_9SPHI</name>
<organism evidence="4 5">
    <name type="scientific">Pedobacter miscanthi</name>
    <dbReference type="NCBI Taxonomy" id="2259170"/>
    <lineage>
        <taxon>Bacteria</taxon>
        <taxon>Pseudomonadati</taxon>
        <taxon>Bacteroidota</taxon>
        <taxon>Sphingobacteriia</taxon>
        <taxon>Sphingobacteriales</taxon>
        <taxon>Sphingobacteriaceae</taxon>
        <taxon>Pedobacter</taxon>
    </lineage>
</organism>
<gene>
    <name evidence="4" type="ORF">DRW42_27340</name>
</gene>
<dbReference type="Pfam" id="PF04773">
    <property type="entry name" value="FecR"/>
    <property type="match status" value="1"/>
</dbReference>
<keyword evidence="1" id="KW-0812">Transmembrane</keyword>
<dbReference type="RefSeq" id="WP_113952041.1">
    <property type="nucleotide sequence ID" value="NZ_QNQU01000043.1"/>
</dbReference>
<reference evidence="4 5" key="1">
    <citation type="submission" date="2018-07" db="EMBL/GenBank/DDBJ databases">
        <title>A draft genome of a endophytic bacteria, a new species of Pedobacter.</title>
        <authorList>
            <person name="Zhang Z.D."/>
            <person name="Chen Z.J."/>
        </authorList>
    </citation>
    <scope>NUCLEOTIDE SEQUENCE [LARGE SCALE GENOMIC DNA]</scope>
    <source>
        <strain evidence="4 5">RS10</strain>
    </source>
</reference>
<evidence type="ECO:0000313" key="4">
    <source>
        <dbReference type="EMBL" id="RBQ02309.1"/>
    </source>
</evidence>
<feature type="transmembrane region" description="Helical" evidence="1">
    <location>
        <begin position="76"/>
        <end position="95"/>
    </location>
</feature>
<dbReference type="PANTHER" id="PTHR30273">
    <property type="entry name" value="PERIPLASMIC SIGNAL SENSOR AND SIGMA FACTOR ACTIVATOR FECR-RELATED"/>
    <property type="match status" value="1"/>
</dbReference>
<accession>A0A366KMD7</accession>
<keyword evidence="1" id="KW-0472">Membrane</keyword>
<dbReference type="EMBL" id="QNQU01000043">
    <property type="protein sequence ID" value="RBQ02309.1"/>
    <property type="molecule type" value="Genomic_DNA"/>
</dbReference>
<dbReference type="PANTHER" id="PTHR30273:SF2">
    <property type="entry name" value="PROTEIN FECR"/>
    <property type="match status" value="1"/>
</dbReference>
<dbReference type="Pfam" id="PF16344">
    <property type="entry name" value="FecR_C"/>
    <property type="match status" value="1"/>
</dbReference>
<proteinExistence type="predicted"/>
<evidence type="ECO:0000256" key="1">
    <source>
        <dbReference type="SAM" id="Phobius"/>
    </source>
</evidence>
<evidence type="ECO:0008006" key="6">
    <source>
        <dbReference type="Google" id="ProtNLM"/>
    </source>
</evidence>
<evidence type="ECO:0000259" key="2">
    <source>
        <dbReference type="Pfam" id="PF04773"/>
    </source>
</evidence>
<dbReference type="AlphaFoldDB" id="A0A366KMD7"/>
<dbReference type="Gene3D" id="2.60.120.1440">
    <property type="match status" value="1"/>
</dbReference>
<keyword evidence="5" id="KW-1185">Reference proteome</keyword>
<feature type="domain" description="FecR protein" evidence="2">
    <location>
        <begin position="177"/>
        <end position="272"/>
    </location>
</feature>
<comment type="caution">
    <text evidence="4">The sequence shown here is derived from an EMBL/GenBank/DDBJ whole genome shotgun (WGS) entry which is preliminary data.</text>
</comment>
<keyword evidence="1" id="KW-1133">Transmembrane helix</keyword>
<dbReference type="InterPro" id="IPR032508">
    <property type="entry name" value="FecR_C"/>
</dbReference>
<dbReference type="GO" id="GO:0016989">
    <property type="term" value="F:sigma factor antagonist activity"/>
    <property type="evidence" value="ECO:0007669"/>
    <property type="project" value="TreeGrafter"/>
</dbReference>
<dbReference type="InterPro" id="IPR012373">
    <property type="entry name" value="Ferrdict_sens_TM"/>
</dbReference>
<protein>
    <recommendedName>
        <fullName evidence="6">Anti-sigma factor</fullName>
    </recommendedName>
</protein>
<dbReference type="OrthoDB" id="1099963at2"/>
<feature type="domain" description="Protein FecR C-terminal" evidence="3">
    <location>
        <begin position="314"/>
        <end position="382"/>
    </location>
</feature>
<sequence length="384" mass="43188">MMNKEEFVTLYEKFLEGNCTAEEIERLQSHHDEEILLAEELPDPDDTKRLYLVLKEKLRNSIPDQAAYAGKRNLQWLKIAAIFLVIISAAMYIMFLQKPAAIKPADVAKTKTSKIIPGGNKAYLTTAGGNVITLDGLKNGLLAAQNGININKVKDGLLQYSKINNISTSNAVSDYHTITIPRGGQYQLVLSDGTKVWLNSASTLRYPVSFTKNERTVQLTGEAYFEVAKDRTKPFRVNVNDLDVKVLGTHFNIMAYKDENVIKTTLLEGSVQLTAHHKKVMLKPGEQGRLGYGSETIDVTAVDTEEAVAWKEGYFVFDNEDIHTIMKRISRWYDVEVVFPPNFKRANFGGTVSRFKDVAQVLKSLELTGSVHFEIKERRIIVKP</sequence>
<dbReference type="Proteomes" id="UP000252081">
    <property type="component" value="Unassembled WGS sequence"/>
</dbReference>
<dbReference type="InterPro" id="IPR006860">
    <property type="entry name" value="FecR"/>
</dbReference>
<evidence type="ECO:0000259" key="3">
    <source>
        <dbReference type="Pfam" id="PF16344"/>
    </source>
</evidence>